<comment type="caution">
    <text evidence="1">The sequence shown here is derived from an EMBL/GenBank/DDBJ whole genome shotgun (WGS) entry which is preliminary data.</text>
</comment>
<dbReference type="PANTHER" id="PTHR18901">
    <property type="entry name" value="2-DEOXYGLUCOSE-6-PHOSPHATE PHOSPHATASE 2"/>
    <property type="match status" value="1"/>
</dbReference>
<dbReference type="InterPro" id="IPR036412">
    <property type="entry name" value="HAD-like_sf"/>
</dbReference>
<dbReference type="AlphaFoldDB" id="A0A2P8D9E1"/>
<organism evidence="1 2">
    <name type="scientific">Haloactinopolyspora alba</name>
    <dbReference type="NCBI Taxonomy" id="648780"/>
    <lineage>
        <taxon>Bacteria</taxon>
        <taxon>Bacillati</taxon>
        <taxon>Actinomycetota</taxon>
        <taxon>Actinomycetes</taxon>
        <taxon>Jiangellales</taxon>
        <taxon>Jiangellaceae</taxon>
        <taxon>Haloactinopolyspora</taxon>
    </lineage>
</organism>
<accession>A0A2P8D9E1</accession>
<dbReference type="SUPFAM" id="SSF56784">
    <property type="entry name" value="HAD-like"/>
    <property type="match status" value="1"/>
</dbReference>
<dbReference type="RefSeq" id="WP_106539886.1">
    <property type="nucleotide sequence ID" value="NZ_PYGE01000030.1"/>
</dbReference>
<dbReference type="InterPro" id="IPR023198">
    <property type="entry name" value="PGP-like_dom2"/>
</dbReference>
<reference evidence="1 2" key="1">
    <citation type="submission" date="2018-03" db="EMBL/GenBank/DDBJ databases">
        <title>Genomic Encyclopedia of Archaeal and Bacterial Type Strains, Phase II (KMG-II): from individual species to whole genera.</title>
        <authorList>
            <person name="Goeker M."/>
        </authorList>
    </citation>
    <scope>NUCLEOTIDE SEQUENCE [LARGE SCALE GENOMIC DNA]</scope>
    <source>
        <strain evidence="1 2">DSM 45211</strain>
    </source>
</reference>
<gene>
    <name evidence="1" type="ORF">CLV30_13012</name>
</gene>
<keyword evidence="1" id="KW-0378">Hydrolase</keyword>
<evidence type="ECO:0000313" key="2">
    <source>
        <dbReference type="Proteomes" id="UP000243528"/>
    </source>
</evidence>
<keyword evidence="2" id="KW-1185">Reference proteome</keyword>
<protein>
    <submittedName>
        <fullName evidence="1">HAD superfamily hydrolase (TIGR01509 family)</fullName>
    </submittedName>
</protein>
<dbReference type="PANTHER" id="PTHR18901:SF38">
    <property type="entry name" value="PSEUDOURIDINE-5'-PHOSPHATASE"/>
    <property type="match status" value="1"/>
</dbReference>
<name>A0A2P8D9E1_9ACTN</name>
<dbReference type="InterPro" id="IPR006439">
    <property type="entry name" value="HAD-SF_hydro_IA"/>
</dbReference>
<dbReference type="SFLD" id="SFLDS00003">
    <property type="entry name" value="Haloacid_Dehalogenase"/>
    <property type="match status" value="1"/>
</dbReference>
<dbReference type="NCBIfam" id="TIGR01509">
    <property type="entry name" value="HAD-SF-IA-v3"/>
    <property type="match status" value="1"/>
</dbReference>
<dbReference type="InterPro" id="IPR023214">
    <property type="entry name" value="HAD_sf"/>
</dbReference>
<evidence type="ECO:0000313" key="1">
    <source>
        <dbReference type="EMBL" id="PSK93823.1"/>
    </source>
</evidence>
<dbReference type="Gene3D" id="1.10.150.240">
    <property type="entry name" value="Putative phosphatase, domain 2"/>
    <property type="match status" value="1"/>
</dbReference>
<dbReference type="Gene3D" id="3.40.50.1000">
    <property type="entry name" value="HAD superfamily/HAD-like"/>
    <property type="match status" value="1"/>
</dbReference>
<dbReference type="Proteomes" id="UP000243528">
    <property type="component" value="Unassembled WGS sequence"/>
</dbReference>
<dbReference type="GO" id="GO:0016787">
    <property type="term" value="F:hydrolase activity"/>
    <property type="evidence" value="ECO:0007669"/>
    <property type="project" value="UniProtKB-KW"/>
</dbReference>
<dbReference type="Pfam" id="PF13419">
    <property type="entry name" value="HAD_2"/>
    <property type="match status" value="1"/>
</dbReference>
<dbReference type="OrthoDB" id="9797743at2"/>
<dbReference type="CDD" id="cd07505">
    <property type="entry name" value="HAD_BPGM-like"/>
    <property type="match status" value="1"/>
</dbReference>
<sequence>MVSVTAHLPAAVLWDMDGTMVDTEPLWIGAEKALVEQHGGAWTDEDSLALVGSDLLAAGAYIRDRGGLPLTPEQVVQHLLGEVLRGVREGAVGWQPGVRELLAELNGLGVPCALVTMSYRVLAEAVVAQLPEATFAAVVTGDEVTHGKPHPAPYLSAAAALGVDPSDCVVIEDSPPGSESGVAAGAKVVSVPNAVAANPVPGMVVIDSLDGVAARDLLTLFDEPRLDPVH</sequence>
<dbReference type="EMBL" id="PYGE01000030">
    <property type="protein sequence ID" value="PSK93823.1"/>
    <property type="molecule type" value="Genomic_DNA"/>
</dbReference>
<proteinExistence type="predicted"/>
<dbReference type="SFLD" id="SFLDG01129">
    <property type="entry name" value="C1.5:_HAD__Beta-PGM__Phosphata"/>
    <property type="match status" value="1"/>
</dbReference>
<dbReference type="InterPro" id="IPR041492">
    <property type="entry name" value="HAD_2"/>
</dbReference>